<keyword evidence="4" id="KW-0067">ATP-binding</keyword>
<evidence type="ECO:0000256" key="7">
    <source>
        <dbReference type="SAM" id="MobiDB-lite"/>
    </source>
</evidence>
<reference evidence="11 12" key="1">
    <citation type="journal article" date="2015" name="Nature">
        <title>rRNA introns, odd ribosomes, and small enigmatic genomes across a large radiation of phyla.</title>
        <authorList>
            <person name="Brown C.T."/>
            <person name="Hug L.A."/>
            <person name="Thomas B.C."/>
            <person name="Sharon I."/>
            <person name="Castelle C.J."/>
            <person name="Singh A."/>
            <person name="Wilkins M.J."/>
            <person name="Williams K.H."/>
            <person name="Banfield J.F."/>
        </authorList>
    </citation>
    <scope>NUCLEOTIDE SEQUENCE [LARGE SCALE GENOMIC DNA]</scope>
</reference>
<dbReference type="Pfam" id="PF00271">
    <property type="entry name" value="Helicase_C"/>
    <property type="match status" value="1"/>
</dbReference>
<dbReference type="Proteomes" id="UP000034684">
    <property type="component" value="Unassembled WGS sequence"/>
</dbReference>
<keyword evidence="2" id="KW-0378">Hydrolase</keyword>
<dbReference type="InterPro" id="IPR014001">
    <property type="entry name" value="Helicase_ATP-bd"/>
</dbReference>
<dbReference type="PROSITE" id="PS51192">
    <property type="entry name" value="HELICASE_ATP_BIND_1"/>
    <property type="match status" value="1"/>
</dbReference>
<dbReference type="CDD" id="cd00268">
    <property type="entry name" value="DEADc"/>
    <property type="match status" value="1"/>
</dbReference>
<proteinExistence type="inferred from homology"/>
<dbReference type="CDD" id="cd18787">
    <property type="entry name" value="SF2_C_DEAD"/>
    <property type="match status" value="1"/>
</dbReference>
<dbReference type="SMART" id="SM00490">
    <property type="entry name" value="HELICc"/>
    <property type="match status" value="1"/>
</dbReference>
<evidence type="ECO:0000313" key="12">
    <source>
        <dbReference type="Proteomes" id="UP000034684"/>
    </source>
</evidence>
<protein>
    <submittedName>
        <fullName evidence="11">DEAD/DEAH box helicase</fullName>
    </submittedName>
</protein>
<sequence>MHRTGYRKNYSRSTGFGGYGRKNRFSTPKPASSKRGHRDVYIDENKYISKHIESTQELIYDNAQSFSDFSLHSQLKANIASRNFAHPTKIQAKVIKPLLEKRDVLGTARTGSGKTAAFLIPAINNCLNNAQSRCLVVVPTRELAAQIQAECRVFARNTPVTDAVVIGGASYLAQMRALRSSPRFVIATPGRLLDLAGSAHVNLGAFDTVILDEVDTMLDMGFIHSIKLIISQLKTPRQSMFFSATLSPKAKELASAMLSNPVIVETDAQESIKNVYQDVVRVSPSSNKLDTLHKLLADANANEAPQKVLIFSRTKYGADKLVNAMRGKGHKCDSLHGNKSLSNRTKVLSMFKRSEINILVATDVASRGIDVPDISHVINFDKPATYEDYIHRIGRTGRILAGG</sequence>
<dbReference type="GO" id="GO:0003676">
    <property type="term" value="F:nucleic acid binding"/>
    <property type="evidence" value="ECO:0007669"/>
    <property type="project" value="InterPro"/>
</dbReference>
<dbReference type="PROSITE" id="PS51194">
    <property type="entry name" value="HELICASE_CTER"/>
    <property type="match status" value="1"/>
</dbReference>
<dbReference type="GO" id="GO:0003724">
    <property type="term" value="F:RNA helicase activity"/>
    <property type="evidence" value="ECO:0007669"/>
    <property type="project" value="InterPro"/>
</dbReference>
<dbReference type="InterPro" id="IPR027417">
    <property type="entry name" value="P-loop_NTPase"/>
</dbReference>
<dbReference type="InterPro" id="IPR011545">
    <property type="entry name" value="DEAD/DEAH_box_helicase_dom"/>
</dbReference>
<feature type="region of interest" description="Disordered" evidence="7">
    <location>
        <begin position="1"/>
        <end position="38"/>
    </location>
</feature>
<dbReference type="InterPro" id="IPR001650">
    <property type="entry name" value="Helicase_C-like"/>
</dbReference>
<feature type="short sequence motif" description="Q motif" evidence="6">
    <location>
        <begin position="64"/>
        <end position="92"/>
    </location>
</feature>
<dbReference type="Gene3D" id="3.40.50.300">
    <property type="entry name" value="P-loop containing nucleotide triphosphate hydrolases"/>
    <property type="match status" value="2"/>
</dbReference>
<evidence type="ECO:0000259" key="8">
    <source>
        <dbReference type="PROSITE" id="PS51192"/>
    </source>
</evidence>
<accession>A0A0G1RG84</accession>
<evidence type="ECO:0000256" key="5">
    <source>
        <dbReference type="ARBA" id="ARBA00038437"/>
    </source>
</evidence>
<dbReference type="GO" id="GO:0005524">
    <property type="term" value="F:ATP binding"/>
    <property type="evidence" value="ECO:0007669"/>
    <property type="project" value="UniProtKB-KW"/>
</dbReference>
<dbReference type="AlphaFoldDB" id="A0A0G1RG84"/>
<feature type="compositionally biased region" description="Basic residues" evidence="7">
    <location>
        <begin position="1"/>
        <end position="10"/>
    </location>
</feature>
<feature type="domain" description="Helicase ATP-binding" evidence="8">
    <location>
        <begin position="95"/>
        <end position="264"/>
    </location>
</feature>
<dbReference type="PANTHER" id="PTHR47959:SF13">
    <property type="entry name" value="ATP-DEPENDENT RNA HELICASE RHLE"/>
    <property type="match status" value="1"/>
</dbReference>
<evidence type="ECO:0000259" key="10">
    <source>
        <dbReference type="PROSITE" id="PS51195"/>
    </source>
</evidence>
<evidence type="ECO:0000259" key="9">
    <source>
        <dbReference type="PROSITE" id="PS51194"/>
    </source>
</evidence>
<dbReference type="InterPro" id="IPR044742">
    <property type="entry name" value="DEAD/DEAH_RhlB"/>
</dbReference>
<dbReference type="InterPro" id="IPR050079">
    <property type="entry name" value="DEAD_box_RNA_helicase"/>
</dbReference>
<keyword evidence="3 11" id="KW-0347">Helicase</keyword>
<evidence type="ECO:0000256" key="4">
    <source>
        <dbReference type="ARBA" id="ARBA00022840"/>
    </source>
</evidence>
<evidence type="ECO:0000256" key="1">
    <source>
        <dbReference type="ARBA" id="ARBA00022741"/>
    </source>
</evidence>
<feature type="domain" description="Helicase C-terminal" evidence="9">
    <location>
        <begin position="291"/>
        <end position="403"/>
    </location>
</feature>
<keyword evidence="1" id="KW-0547">Nucleotide-binding</keyword>
<dbReference type="EMBL" id="LCNN01000036">
    <property type="protein sequence ID" value="KKU56121.1"/>
    <property type="molecule type" value="Genomic_DNA"/>
</dbReference>
<evidence type="ECO:0000256" key="6">
    <source>
        <dbReference type="PROSITE-ProRule" id="PRU00552"/>
    </source>
</evidence>
<comment type="caution">
    <text evidence="11">The sequence shown here is derived from an EMBL/GenBank/DDBJ whole genome shotgun (WGS) entry which is preliminary data.</text>
</comment>
<organism evidence="11 12">
    <name type="scientific">candidate division WWE3 bacterium GW2011_GWB1_47_11</name>
    <dbReference type="NCBI Taxonomy" id="1619117"/>
    <lineage>
        <taxon>Bacteria</taxon>
        <taxon>Katanobacteria</taxon>
    </lineage>
</organism>
<evidence type="ECO:0000256" key="2">
    <source>
        <dbReference type="ARBA" id="ARBA00022801"/>
    </source>
</evidence>
<dbReference type="PROSITE" id="PS51195">
    <property type="entry name" value="Q_MOTIF"/>
    <property type="match status" value="1"/>
</dbReference>
<comment type="similarity">
    <text evidence="5">Belongs to the DEAD box helicase family.</text>
</comment>
<dbReference type="GO" id="GO:0016787">
    <property type="term" value="F:hydrolase activity"/>
    <property type="evidence" value="ECO:0007669"/>
    <property type="project" value="UniProtKB-KW"/>
</dbReference>
<evidence type="ECO:0000256" key="3">
    <source>
        <dbReference type="ARBA" id="ARBA00022806"/>
    </source>
</evidence>
<feature type="domain" description="DEAD-box RNA helicase Q" evidence="10">
    <location>
        <begin position="64"/>
        <end position="92"/>
    </location>
</feature>
<name>A0A0G1RG84_UNCKA</name>
<dbReference type="SUPFAM" id="SSF52540">
    <property type="entry name" value="P-loop containing nucleoside triphosphate hydrolases"/>
    <property type="match status" value="1"/>
</dbReference>
<gene>
    <name evidence="11" type="ORF">UX79_C0036G0007</name>
</gene>
<dbReference type="InterPro" id="IPR014014">
    <property type="entry name" value="RNA_helicase_DEAD_Q_motif"/>
</dbReference>
<dbReference type="SMART" id="SM00487">
    <property type="entry name" value="DEXDc"/>
    <property type="match status" value="1"/>
</dbReference>
<evidence type="ECO:0000313" key="11">
    <source>
        <dbReference type="EMBL" id="KKU56121.1"/>
    </source>
</evidence>
<dbReference type="PANTHER" id="PTHR47959">
    <property type="entry name" value="ATP-DEPENDENT RNA HELICASE RHLE-RELATED"/>
    <property type="match status" value="1"/>
</dbReference>
<dbReference type="Pfam" id="PF00270">
    <property type="entry name" value="DEAD"/>
    <property type="match status" value="1"/>
</dbReference>
<dbReference type="GO" id="GO:0005829">
    <property type="term" value="C:cytosol"/>
    <property type="evidence" value="ECO:0007669"/>
    <property type="project" value="TreeGrafter"/>
</dbReference>